<evidence type="ECO:0000256" key="2">
    <source>
        <dbReference type="ARBA" id="ARBA00022776"/>
    </source>
</evidence>
<evidence type="ECO:0000256" key="1">
    <source>
        <dbReference type="ARBA" id="ARBA00022618"/>
    </source>
</evidence>
<dbReference type="AlphaFoldDB" id="A0A9N8WBU7"/>
<keyword evidence="2" id="KW-0498">Mitosis</keyword>
<dbReference type="Proteomes" id="UP000789759">
    <property type="component" value="Unassembled WGS sequence"/>
</dbReference>
<proteinExistence type="predicted"/>
<evidence type="ECO:0000313" key="5">
    <source>
        <dbReference type="Proteomes" id="UP000789759"/>
    </source>
</evidence>
<dbReference type="PANTHER" id="PTHR12827">
    <property type="entry name" value="MEIOTIC CHECKPOINT REGULATOR TSG24 FAMILY MEMBER"/>
    <property type="match status" value="1"/>
</dbReference>
<dbReference type="PANTHER" id="PTHR12827:SF3">
    <property type="entry name" value="ANAPHASE-PROMOTING COMPLEX SUBUNIT 1"/>
    <property type="match status" value="1"/>
</dbReference>
<reference evidence="4" key="1">
    <citation type="submission" date="2021-06" db="EMBL/GenBank/DDBJ databases">
        <authorList>
            <person name="Kallberg Y."/>
            <person name="Tangrot J."/>
            <person name="Rosling A."/>
        </authorList>
    </citation>
    <scope>NUCLEOTIDE SEQUENCE</scope>
    <source>
        <strain evidence="4">FL966</strain>
    </source>
</reference>
<keyword evidence="5" id="KW-1185">Reference proteome</keyword>
<dbReference type="GO" id="GO:0005680">
    <property type="term" value="C:anaphase-promoting complex"/>
    <property type="evidence" value="ECO:0007669"/>
    <property type="project" value="InterPro"/>
</dbReference>
<organism evidence="4 5">
    <name type="scientific">Cetraspora pellucida</name>
    <dbReference type="NCBI Taxonomy" id="1433469"/>
    <lineage>
        <taxon>Eukaryota</taxon>
        <taxon>Fungi</taxon>
        <taxon>Fungi incertae sedis</taxon>
        <taxon>Mucoromycota</taxon>
        <taxon>Glomeromycotina</taxon>
        <taxon>Glomeromycetes</taxon>
        <taxon>Diversisporales</taxon>
        <taxon>Gigasporaceae</taxon>
        <taxon>Cetraspora</taxon>
    </lineage>
</organism>
<dbReference type="GO" id="GO:0070979">
    <property type="term" value="P:protein K11-linked ubiquitination"/>
    <property type="evidence" value="ECO:0007669"/>
    <property type="project" value="TreeGrafter"/>
</dbReference>
<name>A0A9N8WBU7_9GLOM</name>
<accession>A0A9N8WBU7</accession>
<dbReference type="EMBL" id="CAJVQA010000651">
    <property type="protein sequence ID" value="CAG8484467.1"/>
    <property type="molecule type" value="Genomic_DNA"/>
</dbReference>
<dbReference type="OrthoDB" id="26401at2759"/>
<evidence type="ECO:0000256" key="3">
    <source>
        <dbReference type="ARBA" id="ARBA00023306"/>
    </source>
</evidence>
<dbReference type="GO" id="GO:0007091">
    <property type="term" value="P:metaphase/anaphase transition of mitotic cell cycle"/>
    <property type="evidence" value="ECO:0007669"/>
    <property type="project" value="TreeGrafter"/>
</dbReference>
<keyword evidence="3" id="KW-0131">Cell cycle</keyword>
<gene>
    <name evidence="4" type="ORF">CPELLU_LOCUS1678</name>
</gene>
<dbReference type="GO" id="GO:0051301">
    <property type="term" value="P:cell division"/>
    <property type="evidence" value="ECO:0007669"/>
    <property type="project" value="UniProtKB-KW"/>
</dbReference>
<dbReference type="GO" id="GO:0031145">
    <property type="term" value="P:anaphase-promoting complex-dependent catabolic process"/>
    <property type="evidence" value="ECO:0007669"/>
    <property type="project" value="TreeGrafter"/>
</dbReference>
<dbReference type="InterPro" id="IPR024990">
    <property type="entry name" value="Apc1"/>
</dbReference>
<evidence type="ECO:0000313" key="4">
    <source>
        <dbReference type="EMBL" id="CAG8484467.1"/>
    </source>
</evidence>
<comment type="caution">
    <text evidence="4">The sequence shown here is derived from an EMBL/GenBank/DDBJ whole genome shotgun (WGS) entry which is preliminary data.</text>
</comment>
<protein>
    <submittedName>
        <fullName evidence="4">16019_t:CDS:1</fullName>
    </submittedName>
</protein>
<keyword evidence="1" id="KW-0132">Cell division</keyword>
<dbReference type="GO" id="GO:0060090">
    <property type="term" value="F:molecular adaptor activity"/>
    <property type="evidence" value="ECO:0007669"/>
    <property type="project" value="TreeGrafter"/>
</dbReference>
<sequence length="316" mass="36406">MALKYAGSDDKKAFKCLLSYLDLFMGLESTRRASTFDENITISAIKSCLNVLSTSVSIVAASGGNLEVLRRIRKIHQQEVDTSSSRSFTLSTSNKAIAGLVCALFPRYPIESYGNRAHFQAIRHLWVLAVEPRCLVLRDIETKEACHIPSKILAYAIRIREILEFDRKFWKEKLDPQGLRDLLTRIFPDGKILVVQAFTQYLYEDFNANVDEQALSAFCDSNLSKLYQIQQDMEGINEIDLWNVMFIMKRYFEIPFDVFVSFLVEHSSLSSTANMEILVKHKDIFHSYFTDTKFLFTEQLGGEESKKRLLQYLAKW</sequence>